<organism evidence="1 2">
    <name type="scientific">Algoriella xinjiangensis</name>
    <dbReference type="NCBI Taxonomy" id="684065"/>
    <lineage>
        <taxon>Bacteria</taxon>
        <taxon>Pseudomonadati</taxon>
        <taxon>Bacteroidota</taxon>
        <taxon>Flavobacteriia</taxon>
        <taxon>Flavobacteriales</taxon>
        <taxon>Weeksellaceae</taxon>
        <taxon>Algoriella</taxon>
    </lineage>
</organism>
<keyword evidence="2" id="KW-1185">Reference proteome</keyword>
<dbReference type="STRING" id="684065.SAMN05421738_10678"/>
<reference evidence="2" key="1">
    <citation type="submission" date="2016-10" db="EMBL/GenBank/DDBJ databases">
        <authorList>
            <person name="Varghese N."/>
            <person name="Submissions S."/>
        </authorList>
    </citation>
    <scope>NUCLEOTIDE SEQUENCE [LARGE SCALE GENOMIC DNA]</scope>
    <source>
        <strain evidence="2">XJ109</strain>
    </source>
</reference>
<dbReference type="Proteomes" id="UP000199149">
    <property type="component" value="Unassembled WGS sequence"/>
</dbReference>
<dbReference type="AlphaFoldDB" id="A0A1I4W0N8"/>
<name>A0A1I4W0N8_9FLAO</name>
<accession>A0A1I4W0N8</accession>
<dbReference type="EMBL" id="FOUZ01000006">
    <property type="protein sequence ID" value="SFN07061.1"/>
    <property type="molecule type" value="Genomic_DNA"/>
</dbReference>
<protein>
    <recommendedName>
        <fullName evidence="3">CarboxypepD_reg-like domain-containing protein</fullName>
    </recommendedName>
</protein>
<evidence type="ECO:0000313" key="2">
    <source>
        <dbReference type="Proteomes" id="UP000199149"/>
    </source>
</evidence>
<evidence type="ECO:0000313" key="1">
    <source>
        <dbReference type="EMBL" id="SFN07061.1"/>
    </source>
</evidence>
<dbReference type="OrthoDB" id="1427655at2"/>
<dbReference type="RefSeq" id="WP_092907898.1">
    <property type="nucleotide sequence ID" value="NZ_FOUZ01000006.1"/>
</dbReference>
<evidence type="ECO:0008006" key="3">
    <source>
        <dbReference type="Google" id="ProtNLM"/>
    </source>
</evidence>
<proteinExistence type="predicted"/>
<gene>
    <name evidence="1" type="ORF">SAMN05421738_10678</name>
</gene>
<sequence>MRTWLTYIFLFSTLISFAQNKLITGSVLIDEGNDYVSTTAGIRVENLRSEARTFTTPSGYYSIQANVGDTISFEADFLVPRKIVINQAIYTKGYLQAHLNIETIELGTAVVGNNKFGQKLGYDSKTDLYDKMGLDQRLRDLEPRRDLAKFKPMDVLNPVRLIGHINGFYRDQRKIRNYETKASLIQELKHYYPLDYFTDDLHLPEYKIEEFLYYVSDRYPLKEKVINRQFELIQIELGAFAKQYLEELNQSKIQ</sequence>